<comment type="similarity">
    <text evidence="1">Belongs to the disease resistance NB-LRR family.</text>
</comment>
<dbReference type="GO" id="GO:0006952">
    <property type="term" value="P:defense response"/>
    <property type="evidence" value="ECO:0007669"/>
    <property type="project" value="UniProtKB-KW"/>
</dbReference>
<reference evidence="8 9" key="1">
    <citation type="journal article" date="2016" name="Sci. Rep.">
        <title>The Dendrobium catenatum Lindl. genome sequence provides insights into polysaccharide synthase, floral development and adaptive evolution.</title>
        <authorList>
            <person name="Zhang G.Q."/>
            <person name="Xu Q."/>
            <person name="Bian C."/>
            <person name="Tsai W.C."/>
            <person name="Yeh C.M."/>
            <person name="Liu K.W."/>
            <person name="Yoshida K."/>
            <person name="Zhang L.S."/>
            <person name="Chang S.B."/>
            <person name="Chen F."/>
            <person name="Shi Y."/>
            <person name="Su Y.Y."/>
            <person name="Zhang Y.Q."/>
            <person name="Chen L.J."/>
            <person name="Yin Y."/>
            <person name="Lin M."/>
            <person name="Huang H."/>
            <person name="Deng H."/>
            <person name="Wang Z.W."/>
            <person name="Zhu S.L."/>
            <person name="Zhao X."/>
            <person name="Deng C."/>
            <person name="Niu S.C."/>
            <person name="Huang J."/>
            <person name="Wang M."/>
            <person name="Liu G.H."/>
            <person name="Yang H.J."/>
            <person name="Xiao X.J."/>
            <person name="Hsiao Y.Y."/>
            <person name="Wu W.L."/>
            <person name="Chen Y.Y."/>
            <person name="Mitsuda N."/>
            <person name="Ohme-Takagi M."/>
            <person name="Luo Y.B."/>
            <person name="Van de Peer Y."/>
            <person name="Liu Z.J."/>
        </authorList>
    </citation>
    <scope>NUCLEOTIDE SEQUENCE [LARGE SCALE GENOMIC DNA]</scope>
    <source>
        <tissue evidence="8">The whole plant</tissue>
    </source>
</reference>
<evidence type="ECO:0000256" key="2">
    <source>
        <dbReference type="ARBA" id="ARBA00022614"/>
    </source>
</evidence>
<gene>
    <name evidence="8" type="primary">RGA1</name>
    <name evidence="8" type="ORF">MA16_Dca025392</name>
</gene>
<evidence type="ECO:0000259" key="7">
    <source>
        <dbReference type="Pfam" id="PF18052"/>
    </source>
</evidence>
<dbReference type="PANTHER" id="PTHR33377:SF90">
    <property type="entry name" value="RX N-TERMINAL DOMAIN-CONTAINING PROTEIN"/>
    <property type="match status" value="1"/>
</dbReference>
<dbReference type="Gene3D" id="3.40.50.300">
    <property type="entry name" value="P-loop containing nucleotide triphosphate hydrolases"/>
    <property type="match status" value="1"/>
</dbReference>
<dbReference type="InterPro" id="IPR002182">
    <property type="entry name" value="NB-ARC"/>
</dbReference>
<dbReference type="Pfam" id="PF00931">
    <property type="entry name" value="NB-ARC"/>
    <property type="match status" value="1"/>
</dbReference>
<dbReference type="Proteomes" id="UP000233837">
    <property type="component" value="Unassembled WGS sequence"/>
</dbReference>
<accession>A0A2I0W9Z4</accession>
<evidence type="ECO:0000259" key="6">
    <source>
        <dbReference type="Pfam" id="PF00931"/>
    </source>
</evidence>
<evidence type="ECO:0000256" key="4">
    <source>
        <dbReference type="ARBA" id="ARBA00022741"/>
    </source>
</evidence>
<organism evidence="8 9">
    <name type="scientific">Dendrobium catenatum</name>
    <dbReference type="NCBI Taxonomy" id="906689"/>
    <lineage>
        <taxon>Eukaryota</taxon>
        <taxon>Viridiplantae</taxon>
        <taxon>Streptophyta</taxon>
        <taxon>Embryophyta</taxon>
        <taxon>Tracheophyta</taxon>
        <taxon>Spermatophyta</taxon>
        <taxon>Magnoliopsida</taxon>
        <taxon>Liliopsida</taxon>
        <taxon>Asparagales</taxon>
        <taxon>Orchidaceae</taxon>
        <taxon>Epidendroideae</taxon>
        <taxon>Malaxideae</taxon>
        <taxon>Dendrobiinae</taxon>
        <taxon>Dendrobium</taxon>
    </lineage>
</organism>
<feature type="domain" description="NB-ARC" evidence="6">
    <location>
        <begin position="246"/>
        <end position="278"/>
    </location>
</feature>
<keyword evidence="4" id="KW-0547">Nucleotide-binding</keyword>
<sequence>MPLVQSYTTCETMKPNSNDAEHSFVERIYNPLVSSGFLIPAKQTPLYTTNASEDFLLLRSKLTKQSNLVNTDLMEGWFGGPVMKQLITTGFQYLEDQVRRQTGIKEELERLQQNHPNIYISTQECFRIEAMAGWVFGPILENIRNTCFDFLEDQLVLHTDMNEALERLQKLHPKIQSVIFACNQDQIIDPALNRWLWQLRDAIDEADDEQQPELYKARETGSLPRNDLIGRGKDKEFVNGTDLYRNISLLSIVGHGGMGKTTLLQHVYEDKKIEEFDLNVVLCMEDRNQPPNP</sequence>
<dbReference type="EMBL" id="KZ502830">
    <property type="protein sequence ID" value="PKU72480.1"/>
    <property type="molecule type" value="Genomic_DNA"/>
</dbReference>
<reference evidence="8 9" key="2">
    <citation type="journal article" date="2017" name="Nature">
        <title>The Apostasia genome and the evolution of orchids.</title>
        <authorList>
            <person name="Zhang G.Q."/>
            <person name="Liu K.W."/>
            <person name="Li Z."/>
            <person name="Lohaus R."/>
            <person name="Hsiao Y.Y."/>
            <person name="Niu S.C."/>
            <person name="Wang J.Y."/>
            <person name="Lin Y.C."/>
            <person name="Xu Q."/>
            <person name="Chen L.J."/>
            <person name="Yoshida K."/>
            <person name="Fujiwara S."/>
            <person name="Wang Z.W."/>
            <person name="Zhang Y.Q."/>
            <person name="Mitsuda N."/>
            <person name="Wang M."/>
            <person name="Liu G.H."/>
            <person name="Pecoraro L."/>
            <person name="Huang H.X."/>
            <person name="Xiao X.J."/>
            <person name="Lin M."/>
            <person name="Wu X.Y."/>
            <person name="Wu W.L."/>
            <person name="Chen Y.Y."/>
            <person name="Chang S.B."/>
            <person name="Sakamoto S."/>
            <person name="Ohme-Takagi M."/>
            <person name="Yagi M."/>
            <person name="Zeng S.J."/>
            <person name="Shen C.Y."/>
            <person name="Yeh C.M."/>
            <person name="Luo Y.B."/>
            <person name="Tsai W.C."/>
            <person name="Van de Peer Y."/>
            <person name="Liu Z.J."/>
        </authorList>
    </citation>
    <scope>NUCLEOTIDE SEQUENCE [LARGE SCALE GENOMIC DNA]</scope>
    <source>
        <tissue evidence="8">The whole plant</tissue>
    </source>
</reference>
<keyword evidence="3" id="KW-0677">Repeat</keyword>
<dbReference type="InterPro" id="IPR027417">
    <property type="entry name" value="P-loop_NTPase"/>
</dbReference>
<dbReference type="Pfam" id="PF18052">
    <property type="entry name" value="Rx_N"/>
    <property type="match status" value="1"/>
</dbReference>
<name>A0A2I0W9Z4_9ASPA</name>
<evidence type="ECO:0000313" key="9">
    <source>
        <dbReference type="Proteomes" id="UP000233837"/>
    </source>
</evidence>
<dbReference type="PANTHER" id="PTHR33377">
    <property type="entry name" value="OS10G0134700 PROTEIN-RELATED"/>
    <property type="match status" value="1"/>
</dbReference>
<evidence type="ECO:0000256" key="1">
    <source>
        <dbReference type="ARBA" id="ARBA00008894"/>
    </source>
</evidence>
<keyword evidence="2" id="KW-0433">Leucine-rich repeat</keyword>
<keyword evidence="9" id="KW-1185">Reference proteome</keyword>
<dbReference type="InterPro" id="IPR041118">
    <property type="entry name" value="Rx_N"/>
</dbReference>
<evidence type="ECO:0000256" key="3">
    <source>
        <dbReference type="ARBA" id="ARBA00022737"/>
    </source>
</evidence>
<dbReference type="SUPFAM" id="SSF52540">
    <property type="entry name" value="P-loop containing nucleoside triphosphate hydrolases"/>
    <property type="match status" value="1"/>
</dbReference>
<protein>
    <submittedName>
        <fullName evidence="8">Disease resistance protein RGA1</fullName>
    </submittedName>
</protein>
<feature type="domain" description="Disease resistance N-terminal" evidence="7">
    <location>
        <begin position="146"/>
        <end position="208"/>
    </location>
</feature>
<evidence type="ECO:0000313" key="8">
    <source>
        <dbReference type="EMBL" id="PKU72480.1"/>
    </source>
</evidence>
<proteinExistence type="inferred from homology"/>
<dbReference type="GO" id="GO:0000166">
    <property type="term" value="F:nucleotide binding"/>
    <property type="evidence" value="ECO:0007669"/>
    <property type="project" value="UniProtKB-KW"/>
</dbReference>
<evidence type="ECO:0000256" key="5">
    <source>
        <dbReference type="ARBA" id="ARBA00022821"/>
    </source>
</evidence>
<dbReference type="AlphaFoldDB" id="A0A2I0W9Z4"/>
<keyword evidence="5" id="KW-0611">Plant defense</keyword>